<evidence type="ECO:0000313" key="1">
    <source>
        <dbReference type="EMBL" id="XBG60173.1"/>
    </source>
</evidence>
<dbReference type="EMBL" id="CP157199">
    <property type="protein sequence ID" value="XBG60173.1"/>
    <property type="molecule type" value="Genomic_DNA"/>
</dbReference>
<reference evidence="1" key="1">
    <citation type="submission" date="2024-05" db="EMBL/GenBank/DDBJ databases">
        <title>Pontimicrobium maritimus sp. nov., isolated form sea water.</title>
        <authorList>
            <person name="Muhammad N."/>
            <person name="Vuong T.Q."/>
            <person name="Han H.L."/>
            <person name="Kim S.-G."/>
        </authorList>
    </citation>
    <scope>NUCLEOTIDE SEQUENCE</scope>
    <source>
        <strain evidence="1">SW4</strain>
    </source>
</reference>
<proteinExistence type="predicted"/>
<dbReference type="RefSeq" id="WP_347922358.1">
    <property type="nucleotide sequence ID" value="NZ_CP157199.1"/>
</dbReference>
<evidence type="ECO:0008006" key="2">
    <source>
        <dbReference type="Google" id="ProtNLM"/>
    </source>
</evidence>
<accession>A0AAU7BQ03</accession>
<gene>
    <name evidence="1" type="ORF">ABGB03_09935</name>
</gene>
<sequence>MKKKVLIISAAVITISITVFSVMSFNNLKSNETTLIENNPVVMNTEVNNNMANRIFTDFIYDVGPRFNPIKKTDLDAIRSFNDLIDLEHVQRIVDYKSISVIKIIDDKESNIRETGNSNTLTNIQLEFIQASNYSTNLTFSAYLTEKNPETGAIENTHWSPYFTVVPEKQAEYSEGKDALKKYLKENSKAARDKANINPEKLQAAKLLFTVTKKGTIENIRLDRTSNYPLVDKTMIELIKNSPGTWKPAENFEGKKVDQELVVSFGLMGC</sequence>
<organism evidence="1">
    <name type="scientific">Pontimicrobium sp. SW4</name>
    <dbReference type="NCBI Taxonomy" id="3153519"/>
    <lineage>
        <taxon>Bacteria</taxon>
        <taxon>Pseudomonadati</taxon>
        <taxon>Bacteroidota</taxon>
        <taxon>Flavobacteriia</taxon>
        <taxon>Flavobacteriales</taxon>
        <taxon>Flavobacteriaceae</taxon>
        <taxon>Pontimicrobium</taxon>
    </lineage>
</organism>
<protein>
    <recommendedName>
        <fullName evidence="2">TonB C-terminal domain-containing protein</fullName>
    </recommendedName>
</protein>
<name>A0AAU7BQ03_9FLAO</name>
<dbReference type="AlphaFoldDB" id="A0AAU7BQ03"/>
<dbReference type="Gene3D" id="3.30.1150.10">
    <property type="match status" value="1"/>
</dbReference>